<organism evidence="2 3">
    <name type="scientific">Methanoculleus frigidifontis</name>
    <dbReference type="NCBI Taxonomy" id="2584085"/>
    <lineage>
        <taxon>Archaea</taxon>
        <taxon>Methanobacteriati</taxon>
        <taxon>Methanobacteriota</taxon>
        <taxon>Stenosarchaea group</taxon>
        <taxon>Methanomicrobia</taxon>
        <taxon>Methanomicrobiales</taxon>
        <taxon>Methanomicrobiaceae</taxon>
        <taxon>Methanoculleus</taxon>
    </lineage>
</organism>
<dbReference type="PROSITE" id="PS51257">
    <property type="entry name" value="PROKAR_LIPOPROTEIN"/>
    <property type="match status" value="1"/>
</dbReference>
<keyword evidence="1" id="KW-0812">Transmembrane</keyword>
<reference evidence="2" key="1">
    <citation type="submission" date="2019-05" db="EMBL/GenBank/DDBJ databases">
        <title>Methanoculleus sp. FWC-SCC1, a methanogenic archaeon isolated from deep marine cold seep.</title>
        <authorList>
            <person name="Chen Y.-W."/>
            <person name="Chen S.-C."/>
            <person name="Teng N.-H."/>
            <person name="Lai M.-C."/>
        </authorList>
    </citation>
    <scope>NUCLEOTIDE SEQUENCE</scope>
    <source>
        <strain evidence="2">FWC-SCC1</strain>
    </source>
</reference>
<keyword evidence="3" id="KW-1185">Reference proteome</keyword>
<keyword evidence="1" id="KW-0472">Membrane</keyword>
<evidence type="ECO:0000313" key="3">
    <source>
        <dbReference type="Proteomes" id="UP001168338"/>
    </source>
</evidence>
<dbReference type="Proteomes" id="UP001168338">
    <property type="component" value="Unassembled WGS sequence"/>
</dbReference>
<feature type="transmembrane region" description="Helical" evidence="1">
    <location>
        <begin position="185"/>
        <end position="205"/>
    </location>
</feature>
<dbReference type="EMBL" id="VCYH01000006">
    <property type="protein sequence ID" value="MDN7025260.1"/>
    <property type="molecule type" value="Genomic_DNA"/>
</dbReference>
<accession>A0ABT8MBE9</accession>
<proteinExistence type="predicted"/>
<evidence type="ECO:0000313" key="2">
    <source>
        <dbReference type="EMBL" id="MDN7025260.1"/>
    </source>
</evidence>
<dbReference type="RefSeq" id="WP_301664406.1">
    <property type="nucleotide sequence ID" value="NZ_VCYH01000006.1"/>
</dbReference>
<keyword evidence="1" id="KW-1133">Transmembrane helix</keyword>
<protein>
    <submittedName>
        <fullName evidence="2">Uncharacterized protein</fullName>
    </submittedName>
</protein>
<sequence>MHRLDLRRGREPVRILIGAMVISLLAVLVSCAAASSITAYLGEEIPLSGSGTGTDTVYLFVTGPNLPADGGSLSRPFSPVVTGEPGTFTTAEVGADTGWTVTWDTTGIGLDAGTYLVYAVDAPVSRSGLAGHAYAVTPVILIGPGSGGGVTTATTLPASPDSTTLPLRTARTAAPTPTSPAPTPMPAPVAAALLACAALGVLRVVRRR</sequence>
<name>A0ABT8MBE9_9EURY</name>
<evidence type="ECO:0000256" key="1">
    <source>
        <dbReference type="SAM" id="Phobius"/>
    </source>
</evidence>
<comment type="caution">
    <text evidence="2">The sequence shown here is derived from an EMBL/GenBank/DDBJ whole genome shotgun (WGS) entry which is preliminary data.</text>
</comment>
<feature type="transmembrane region" description="Helical" evidence="1">
    <location>
        <begin position="12"/>
        <end position="41"/>
    </location>
</feature>
<gene>
    <name evidence="2" type="ORF">FGU65_10215</name>
</gene>